<dbReference type="Gene3D" id="3.30.70.100">
    <property type="match status" value="1"/>
</dbReference>
<evidence type="ECO:0000313" key="2">
    <source>
        <dbReference type="EMBL" id="MEA0970260.1"/>
    </source>
</evidence>
<keyword evidence="2" id="KW-0560">Oxidoreductase</keyword>
<comment type="caution">
    <text evidence="2">The sequence shown here is derived from an EMBL/GenBank/DDBJ whole genome shotgun (WGS) entry which is preliminary data.</text>
</comment>
<evidence type="ECO:0000259" key="1">
    <source>
        <dbReference type="Pfam" id="PF03992"/>
    </source>
</evidence>
<keyword evidence="3" id="KW-1185">Reference proteome</keyword>
<name>A0ABU5NAP9_9RICK</name>
<dbReference type="Proteomes" id="UP001291687">
    <property type="component" value="Unassembled WGS sequence"/>
</dbReference>
<sequence>MNNITLIHPFEVSKDKEDKFLSIWKNVDNYMKKQPGFIETKLHKSIENALTHKNTIYNFVNIAYWKSPEDFQNAIKTSEFQALAKDIFIFSRHPGIYEIIEE</sequence>
<feature type="domain" description="ABM" evidence="1">
    <location>
        <begin position="5"/>
        <end position="85"/>
    </location>
</feature>
<organism evidence="2 3">
    <name type="scientific">Candidatus Megaera venefica</name>
    <dbReference type="NCBI Taxonomy" id="2055910"/>
    <lineage>
        <taxon>Bacteria</taxon>
        <taxon>Pseudomonadati</taxon>
        <taxon>Pseudomonadota</taxon>
        <taxon>Alphaproteobacteria</taxon>
        <taxon>Rickettsiales</taxon>
        <taxon>Rickettsiaceae</taxon>
        <taxon>Candidatus Megaera</taxon>
    </lineage>
</organism>
<proteinExistence type="predicted"/>
<keyword evidence="2" id="KW-0503">Monooxygenase</keyword>
<dbReference type="GO" id="GO:0004497">
    <property type="term" value="F:monooxygenase activity"/>
    <property type="evidence" value="ECO:0007669"/>
    <property type="project" value="UniProtKB-KW"/>
</dbReference>
<evidence type="ECO:0000313" key="3">
    <source>
        <dbReference type="Proteomes" id="UP001291687"/>
    </source>
</evidence>
<dbReference type="InterPro" id="IPR007138">
    <property type="entry name" value="ABM_dom"/>
</dbReference>
<reference evidence="2 3" key="1">
    <citation type="submission" date="2023-03" db="EMBL/GenBank/DDBJ databases">
        <title>Host association and intracellularity evolved multiple times independently in the Rickettsiales.</title>
        <authorList>
            <person name="Castelli M."/>
            <person name="Nardi T."/>
            <person name="Gammuto L."/>
            <person name="Bellinzona G."/>
            <person name="Sabaneyeva E."/>
            <person name="Potekhin A."/>
            <person name="Serra V."/>
            <person name="Petroni G."/>
            <person name="Sassera D."/>
        </authorList>
    </citation>
    <scope>NUCLEOTIDE SEQUENCE [LARGE SCALE GENOMIC DNA]</scope>
    <source>
        <strain evidence="2 3">Sr 2-6</strain>
    </source>
</reference>
<gene>
    <name evidence="2" type="ORF">Megvenef_00218</name>
</gene>
<dbReference type="RefSeq" id="WP_322776162.1">
    <property type="nucleotide sequence ID" value="NZ_JARJFB010000008.1"/>
</dbReference>
<dbReference type="Pfam" id="PF03992">
    <property type="entry name" value="ABM"/>
    <property type="match status" value="1"/>
</dbReference>
<dbReference type="EMBL" id="JARJFB010000008">
    <property type="protein sequence ID" value="MEA0970260.1"/>
    <property type="molecule type" value="Genomic_DNA"/>
</dbReference>
<dbReference type="InterPro" id="IPR011008">
    <property type="entry name" value="Dimeric_a/b-barrel"/>
</dbReference>
<protein>
    <submittedName>
        <fullName evidence="2">Antibiotic biosynthesis monooxygenase superfamily protein</fullName>
    </submittedName>
</protein>
<dbReference type="SUPFAM" id="SSF54909">
    <property type="entry name" value="Dimeric alpha+beta barrel"/>
    <property type="match status" value="1"/>
</dbReference>
<accession>A0ABU5NAP9</accession>